<dbReference type="NCBIfam" id="TIGR00462">
    <property type="entry name" value="genX"/>
    <property type="match status" value="1"/>
</dbReference>
<evidence type="ECO:0000256" key="4">
    <source>
        <dbReference type="ARBA" id="ARBA00022840"/>
    </source>
</evidence>
<keyword evidence="4" id="KW-0067">ATP-binding</keyword>
<dbReference type="GO" id="GO:0005829">
    <property type="term" value="C:cytosol"/>
    <property type="evidence" value="ECO:0007669"/>
    <property type="project" value="TreeGrafter"/>
</dbReference>
<gene>
    <name evidence="7" type="ORF">SAMN02745753_02873</name>
</gene>
<evidence type="ECO:0000256" key="2">
    <source>
        <dbReference type="ARBA" id="ARBA00022598"/>
    </source>
</evidence>
<feature type="domain" description="Aminoacyl-transfer RNA synthetases class-II family profile" evidence="6">
    <location>
        <begin position="22"/>
        <end position="319"/>
    </location>
</feature>
<dbReference type="RefSeq" id="WP_072840372.1">
    <property type="nucleotide sequence ID" value="NZ_FQVF01000013.1"/>
</dbReference>
<accession>A0A1M5FJ15</accession>
<dbReference type="Gene3D" id="3.30.930.10">
    <property type="entry name" value="Bira Bifunctional Protein, Domain 2"/>
    <property type="match status" value="1"/>
</dbReference>
<organism evidence="7 8">
    <name type="scientific">Marinomonas polaris DSM 16579</name>
    <dbReference type="NCBI Taxonomy" id="1122206"/>
    <lineage>
        <taxon>Bacteria</taxon>
        <taxon>Pseudomonadati</taxon>
        <taxon>Pseudomonadota</taxon>
        <taxon>Gammaproteobacteria</taxon>
        <taxon>Oceanospirillales</taxon>
        <taxon>Oceanospirillaceae</taxon>
        <taxon>Marinomonas</taxon>
    </lineage>
</organism>
<proteinExistence type="predicted"/>
<keyword evidence="3" id="KW-0547">Nucleotide-binding</keyword>
<comment type="subunit">
    <text evidence="1">Homodimer.</text>
</comment>
<reference evidence="8" key="1">
    <citation type="submission" date="2016-11" db="EMBL/GenBank/DDBJ databases">
        <authorList>
            <person name="Varghese N."/>
            <person name="Submissions S."/>
        </authorList>
    </citation>
    <scope>NUCLEOTIDE SEQUENCE [LARGE SCALE GENOMIC DNA]</scope>
    <source>
        <strain evidence="8">DSM 16579</strain>
    </source>
</reference>
<dbReference type="InterPro" id="IPR004525">
    <property type="entry name" value="EpmA"/>
</dbReference>
<dbReference type="PANTHER" id="PTHR42918:SF6">
    <property type="entry name" value="ELONGATION FACTOR P--(R)-BETA-LYSINE LIGASE"/>
    <property type="match status" value="1"/>
</dbReference>
<dbReference type="FunFam" id="3.30.930.10:FF:000017">
    <property type="entry name" value="Elongation factor P--(R)-beta-lysine ligase"/>
    <property type="match status" value="1"/>
</dbReference>
<keyword evidence="7" id="KW-0030">Aminoacyl-tRNA synthetase</keyword>
<dbReference type="PROSITE" id="PS50862">
    <property type="entry name" value="AA_TRNA_LIGASE_II"/>
    <property type="match status" value="1"/>
</dbReference>
<comment type="catalytic activity">
    <reaction evidence="5">
        <text>D-beta-lysine + L-lysyl-[protein] + ATP = N(6)-((3R)-3,6-diaminohexanoyl)-L-lysyl-[protein] + AMP + diphosphate + H(+)</text>
        <dbReference type="Rhea" id="RHEA:83435"/>
        <dbReference type="Rhea" id="RHEA-COMP:9752"/>
        <dbReference type="Rhea" id="RHEA-COMP:20131"/>
        <dbReference type="ChEBI" id="CHEBI:15378"/>
        <dbReference type="ChEBI" id="CHEBI:29969"/>
        <dbReference type="ChEBI" id="CHEBI:30616"/>
        <dbReference type="ChEBI" id="CHEBI:33019"/>
        <dbReference type="ChEBI" id="CHEBI:84138"/>
        <dbReference type="ChEBI" id="CHEBI:156053"/>
        <dbReference type="ChEBI" id="CHEBI:456215"/>
    </reaction>
    <physiologicalReaction direction="left-to-right" evidence="5">
        <dbReference type="Rhea" id="RHEA:83436"/>
    </physiologicalReaction>
</comment>
<dbReference type="PANTHER" id="PTHR42918">
    <property type="entry name" value="LYSYL-TRNA SYNTHETASE"/>
    <property type="match status" value="1"/>
</dbReference>
<sequence>MYNASLWQPSADLSILQKRAQLLKAIRAFFDAREVMEVDTQCLSLGSITDPHIEVLTSQTRSQGEDLTYYLQTSPEFAMKRLLCAGSGSIYQLGKVFRAEEIGRRHSIEFTMLEWYRVGFDHWQLMDEIQQLLSALLNEEALTCERLSYQMAFLRHTGLDPFTATLFQLQECAHEHTEYGLQEDDRDTLLELLFSSVVEPAIGKYVPCFIHSYPASQAALAKTHLDEKGLLVAARFELYWQGMELANGYHELTDAKEQARRFAEDKETRKEMRLANRQFDERLITALENGLPDCAGVALGVDRLLMLMCHKSHIAEVLPFAHARA</sequence>
<evidence type="ECO:0000256" key="3">
    <source>
        <dbReference type="ARBA" id="ARBA00022741"/>
    </source>
</evidence>
<dbReference type="OrthoDB" id="9802326at2"/>
<dbReference type="Proteomes" id="UP000184517">
    <property type="component" value="Unassembled WGS sequence"/>
</dbReference>
<dbReference type="STRING" id="1122206.SAMN02745753_02873"/>
<dbReference type="GO" id="GO:0000049">
    <property type="term" value="F:tRNA binding"/>
    <property type="evidence" value="ECO:0007669"/>
    <property type="project" value="TreeGrafter"/>
</dbReference>
<keyword evidence="2" id="KW-0436">Ligase</keyword>
<dbReference type="SUPFAM" id="SSF55681">
    <property type="entry name" value="Class II aaRS and biotin synthetases"/>
    <property type="match status" value="1"/>
</dbReference>
<dbReference type="GO" id="GO:0004824">
    <property type="term" value="F:lysine-tRNA ligase activity"/>
    <property type="evidence" value="ECO:0007669"/>
    <property type="project" value="InterPro"/>
</dbReference>
<evidence type="ECO:0000313" key="8">
    <source>
        <dbReference type="Proteomes" id="UP000184517"/>
    </source>
</evidence>
<evidence type="ECO:0000259" key="6">
    <source>
        <dbReference type="PROSITE" id="PS50862"/>
    </source>
</evidence>
<dbReference type="GO" id="GO:0005524">
    <property type="term" value="F:ATP binding"/>
    <property type="evidence" value="ECO:0007669"/>
    <property type="project" value="UniProtKB-KW"/>
</dbReference>
<dbReference type="GO" id="GO:0006430">
    <property type="term" value="P:lysyl-tRNA aminoacylation"/>
    <property type="evidence" value="ECO:0007669"/>
    <property type="project" value="InterPro"/>
</dbReference>
<dbReference type="InterPro" id="IPR045864">
    <property type="entry name" value="aa-tRNA-synth_II/BPL/LPL"/>
</dbReference>
<name>A0A1M5FJ15_9GAMM</name>
<dbReference type="InterPro" id="IPR006195">
    <property type="entry name" value="aa-tRNA-synth_II"/>
</dbReference>
<protein>
    <submittedName>
        <fullName evidence="7">Lysyl-tRNA synthetase, class 2</fullName>
    </submittedName>
</protein>
<dbReference type="NCBIfam" id="NF006828">
    <property type="entry name" value="PRK09350.1"/>
    <property type="match status" value="1"/>
</dbReference>
<keyword evidence="8" id="KW-1185">Reference proteome</keyword>
<evidence type="ECO:0000313" key="7">
    <source>
        <dbReference type="EMBL" id="SHF91530.1"/>
    </source>
</evidence>
<dbReference type="InterPro" id="IPR004364">
    <property type="entry name" value="Aa-tRNA-synt_II"/>
</dbReference>
<dbReference type="EMBL" id="FQVF01000013">
    <property type="protein sequence ID" value="SHF91530.1"/>
    <property type="molecule type" value="Genomic_DNA"/>
</dbReference>
<evidence type="ECO:0000256" key="1">
    <source>
        <dbReference type="ARBA" id="ARBA00011738"/>
    </source>
</evidence>
<evidence type="ECO:0000256" key="5">
    <source>
        <dbReference type="ARBA" id="ARBA00052794"/>
    </source>
</evidence>
<dbReference type="Pfam" id="PF00152">
    <property type="entry name" value="tRNA-synt_2"/>
    <property type="match status" value="1"/>
</dbReference>
<dbReference type="AlphaFoldDB" id="A0A1M5FJ15"/>